<keyword evidence="8 10" id="KW-0862">Zinc</keyword>
<name>A0A0D6U4X3_LACRH</name>
<accession>A0A2A5L9A0</accession>
<organism evidence="11 16">
    <name type="scientific">Lacticaseibacillus rhamnosus</name>
    <name type="common">Lactobacillus rhamnosus</name>
    <dbReference type="NCBI Taxonomy" id="47715"/>
    <lineage>
        <taxon>Bacteria</taxon>
        <taxon>Bacillati</taxon>
        <taxon>Bacillota</taxon>
        <taxon>Bacilli</taxon>
        <taxon>Lactobacillales</taxon>
        <taxon>Lactobacillaceae</taxon>
        <taxon>Lacticaseibacillus</taxon>
    </lineage>
</organism>
<dbReference type="InterPro" id="IPR036866">
    <property type="entry name" value="RibonucZ/Hydroxyglut_hydro"/>
</dbReference>
<feature type="binding site" evidence="10">
    <location>
        <position position="65"/>
    </location>
    <ligand>
        <name>Zn(2+)</name>
        <dbReference type="ChEBI" id="CHEBI:29105"/>
        <label>1</label>
        <note>catalytic</note>
    </ligand>
</feature>
<evidence type="ECO:0000256" key="4">
    <source>
        <dbReference type="ARBA" id="ARBA00022722"/>
    </source>
</evidence>
<dbReference type="PANTHER" id="PTHR46018">
    <property type="entry name" value="ZINC PHOSPHODIESTERASE ELAC PROTEIN 1"/>
    <property type="match status" value="1"/>
</dbReference>
<dbReference type="Gene3D" id="3.60.15.10">
    <property type="entry name" value="Ribonuclease Z/Hydroxyacylglutathione hydrolase-like"/>
    <property type="match status" value="1"/>
</dbReference>
<dbReference type="Proteomes" id="UP000234212">
    <property type="component" value="Unassembled WGS sequence"/>
</dbReference>
<dbReference type="GO" id="GO:0042802">
    <property type="term" value="F:identical protein binding"/>
    <property type="evidence" value="ECO:0007669"/>
    <property type="project" value="UniProtKB-ARBA"/>
</dbReference>
<reference evidence="13 15" key="2">
    <citation type="submission" date="2017-12" db="EMBL/GenBank/DDBJ databases">
        <title>Phylogenetic diversity of female urinary microbiome.</title>
        <authorList>
            <person name="Thomas-White K."/>
            <person name="Wolfe A.J."/>
        </authorList>
    </citation>
    <scope>NUCLEOTIDE SEQUENCE [LARGE SCALE GENOMIC DNA]</scope>
    <source>
        <strain evidence="13 15">UMB0004</strain>
    </source>
</reference>
<dbReference type="EMBL" id="JABXWP010000002">
    <property type="protein sequence ID" value="NVO87155.1"/>
    <property type="molecule type" value="Genomic_DNA"/>
</dbReference>
<dbReference type="FunFam" id="3.60.15.10:FF:000002">
    <property type="entry name" value="Ribonuclease Z"/>
    <property type="match status" value="1"/>
</dbReference>
<dbReference type="AlphaFoldDB" id="A0A0D6U4X3"/>
<keyword evidence="5 10" id="KW-0479">Metal-binding</keyword>
<dbReference type="RefSeq" id="WP_005686481.1">
    <property type="nucleotide sequence ID" value="NZ_CACRTK010000028.1"/>
</dbReference>
<evidence type="ECO:0000256" key="7">
    <source>
        <dbReference type="ARBA" id="ARBA00022801"/>
    </source>
</evidence>
<evidence type="ECO:0000313" key="12">
    <source>
        <dbReference type="EMBL" id="ONN74893.1"/>
    </source>
</evidence>
<feature type="binding site" evidence="10">
    <location>
        <position position="270"/>
    </location>
    <ligand>
        <name>Zn(2+)</name>
        <dbReference type="ChEBI" id="CHEBI:29105"/>
        <label>2</label>
        <note>catalytic</note>
    </ligand>
</feature>
<dbReference type="EMBL" id="PKJX01000001">
    <property type="protein sequence ID" value="PLA58432.1"/>
    <property type="molecule type" value="Genomic_DNA"/>
</dbReference>
<feature type="binding site" evidence="10">
    <location>
        <position position="67"/>
    </location>
    <ligand>
        <name>Zn(2+)</name>
        <dbReference type="ChEBI" id="CHEBI:29105"/>
        <label>2</label>
        <note>catalytic</note>
    </ligand>
</feature>
<dbReference type="EC" id="3.1.26.11" evidence="2 10"/>
<evidence type="ECO:0000256" key="9">
    <source>
        <dbReference type="ARBA" id="ARBA00057812"/>
    </source>
</evidence>
<comment type="catalytic activity">
    <reaction evidence="10">
        <text>Endonucleolytic cleavage of RNA, removing extra 3' nucleotides from tRNA precursor, generating 3' termini of tRNAs. A 3'-hydroxy group is left at the tRNA terminus and a 5'-phosphoryl group is left at the trailer molecule.</text>
        <dbReference type="EC" id="3.1.26.11"/>
    </reaction>
</comment>
<feature type="binding site" evidence="10">
    <location>
        <position position="68"/>
    </location>
    <ligand>
        <name>Zn(2+)</name>
        <dbReference type="ChEBI" id="CHEBI:29105"/>
        <label>2</label>
        <note>catalytic</note>
    </ligand>
</feature>
<comment type="function">
    <text evidence="9 10">Zinc phosphodiesterase, which displays some tRNA 3'-processing endonuclease activity. Probably involved in tRNA maturation, by removing a 3'-trailer from precursor tRNA.</text>
</comment>
<dbReference type="GeneID" id="69831844"/>
<evidence type="ECO:0000313" key="14">
    <source>
        <dbReference type="Proteomes" id="UP000189067"/>
    </source>
</evidence>
<feature type="binding site" evidence="10">
    <location>
        <position position="63"/>
    </location>
    <ligand>
        <name>Zn(2+)</name>
        <dbReference type="ChEBI" id="CHEBI:29105"/>
        <label>1</label>
        <note>catalytic</note>
    </ligand>
</feature>
<gene>
    <name evidence="10 11" type="primary">rnz</name>
    <name evidence="12" type="ORF">BWR10_06510</name>
    <name evidence="13" type="ORF">CYJ91_02470</name>
    <name evidence="11" type="ORF">HWN39_01425</name>
</gene>
<comment type="subunit">
    <text evidence="1 10">Homodimer.</text>
</comment>
<feature type="binding site" evidence="10">
    <location>
        <position position="212"/>
    </location>
    <ligand>
        <name>Zn(2+)</name>
        <dbReference type="ChEBI" id="CHEBI:29105"/>
        <label>2</label>
        <note>catalytic</note>
    </ligand>
</feature>
<comment type="caution">
    <text evidence="11">The sequence shown here is derived from an EMBL/GenBank/DDBJ whole genome shotgun (WGS) entry which is preliminary data.</text>
</comment>
<feature type="binding site" evidence="10">
    <location>
        <position position="141"/>
    </location>
    <ligand>
        <name>Zn(2+)</name>
        <dbReference type="ChEBI" id="CHEBI:29105"/>
        <label>1</label>
        <note>catalytic</note>
    </ligand>
</feature>
<dbReference type="Pfam" id="PF23023">
    <property type="entry name" value="Anti-Pycsar_Apyc1"/>
    <property type="match status" value="1"/>
</dbReference>
<evidence type="ECO:0000313" key="15">
    <source>
        <dbReference type="Proteomes" id="UP000234212"/>
    </source>
</evidence>
<evidence type="ECO:0000313" key="16">
    <source>
        <dbReference type="Proteomes" id="UP000542889"/>
    </source>
</evidence>
<keyword evidence="6 10" id="KW-0255">Endonuclease</keyword>
<keyword evidence="3 10" id="KW-0819">tRNA processing</keyword>
<dbReference type="CDD" id="cd07717">
    <property type="entry name" value="RNaseZ_ZiPD-like_MBL-fold"/>
    <property type="match status" value="1"/>
</dbReference>
<evidence type="ECO:0000256" key="8">
    <source>
        <dbReference type="ARBA" id="ARBA00022833"/>
    </source>
</evidence>
<accession>A0A0D6U4X3</accession>
<dbReference type="GO" id="GO:0042781">
    <property type="term" value="F:3'-tRNA processing endoribonuclease activity"/>
    <property type="evidence" value="ECO:0007669"/>
    <property type="project" value="UniProtKB-UniRule"/>
</dbReference>
<dbReference type="Proteomes" id="UP000189067">
    <property type="component" value="Unassembled WGS sequence"/>
</dbReference>
<evidence type="ECO:0000256" key="2">
    <source>
        <dbReference type="ARBA" id="ARBA00012477"/>
    </source>
</evidence>
<dbReference type="NCBIfam" id="TIGR02651">
    <property type="entry name" value="RNase_Z"/>
    <property type="match status" value="1"/>
</dbReference>
<comment type="similarity">
    <text evidence="10">Belongs to the RNase Z family.</text>
</comment>
<evidence type="ECO:0000256" key="3">
    <source>
        <dbReference type="ARBA" id="ARBA00022694"/>
    </source>
</evidence>
<dbReference type="SUPFAM" id="SSF56281">
    <property type="entry name" value="Metallo-hydrolase/oxidoreductase"/>
    <property type="match status" value="1"/>
</dbReference>
<reference evidence="11 16" key="3">
    <citation type="submission" date="2020-06" db="EMBL/GenBank/DDBJ databases">
        <title>Lactobacillus rhamnosus QC,genome.</title>
        <authorList>
            <person name="Yi H."/>
            <person name="Jin M."/>
        </authorList>
    </citation>
    <scope>NUCLEOTIDE SEQUENCE [LARGE SCALE GENOMIC DNA]</scope>
    <source>
        <strain evidence="11 16">QC</strain>
    </source>
</reference>
<proteinExistence type="inferred from homology"/>
<feature type="binding site" evidence="10">
    <location>
        <position position="212"/>
    </location>
    <ligand>
        <name>Zn(2+)</name>
        <dbReference type="ChEBI" id="CHEBI:29105"/>
        <label>1</label>
        <note>catalytic</note>
    </ligand>
</feature>
<dbReference type="PANTHER" id="PTHR46018:SF2">
    <property type="entry name" value="ZINC PHOSPHODIESTERASE ELAC PROTEIN 1"/>
    <property type="match status" value="1"/>
</dbReference>
<evidence type="ECO:0000256" key="10">
    <source>
        <dbReference type="HAMAP-Rule" id="MF_01818"/>
    </source>
</evidence>
<evidence type="ECO:0000256" key="6">
    <source>
        <dbReference type="ARBA" id="ARBA00022759"/>
    </source>
</evidence>
<dbReference type="GO" id="GO:0008270">
    <property type="term" value="F:zinc ion binding"/>
    <property type="evidence" value="ECO:0007669"/>
    <property type="project" value="UniProtKB-UniRule"/>
</dbReference>
<comment type="cofactor">
    <cofactor evidence="10">
        <name>Zn(2+)</name>
        <dbReference type="ChEBI" id="CHEBI:29105"/>
    </cofactor>
    <text evidence="10">Binds 2 Zn(2+) ions.</text>
</comment>
<sequence>MEIQFLGTGAGSPSKVRNVSSLALKLLDERNEVWLFDVGEGTQHQILQTTIKPRKIAKVFITHLHGDHIFGLPGFLASRANQGGTEPLTIYGPPGIEDFVKTSLKVSQSHLSYAIKFVLLRHPGVIFDDQTFKVSFDRLDHRITSFGFRVEEKPHPGELLIDKVRAAKIPAGPVYASLKAGKTVTLPDGRTFDGHDFIGSAQPGRTVAIFGDTRMCRRALPLAAGADVLVHESTFGPDESQLAKQYYHSTNLQAAELAKRAGVGRLLLNHISARYLGPGVAMLEKSARHIFPQTHVVRDLEEINIPFASPQLQPTVSAK</sequence>
<dbReference type="eggNOG" id="COG1234">
    <property type="taxonomic scope" value="Bacteria"/>
</dbReference>
<keyword evidence="7 10" id="KW-0378">Hydrolase</keyword>
<evidence type="ECO:0000313" key="13">
    <source>
        <dbReference type="EMBL" id="PLA58432.1"/>
    </source>
</evidence>
<evidence type="ECO:0000256" key="1">
    <source>
        <dbReference type="ARBA" id="ARBA00011738"/>
    </source>
</evidence>
<keyword evidence="4 10" id="KW-0540">Nuclease</keyword>
<dbReference type="HAMAP" id="MF_01818">
    <property type="entry name" value="RNase_Z_BN"/>
    <property type="match status" value="1"/>
</dbReference>
<dbReference type="Proteomes" id="UP000542889">
    <property type="component" value="Unassembled WGS sequence"/>
</dbReference>
<evidence type="ECO:0000256" key="5">
    <source>
        <dbReference type="ARBA" id="ARBA00022723"/>
    </source>
</evidence>
<protein>
    <recommendedName>
        <fullName evidence="2 10">Ribonuclease Z</fullName>
        <shortName evidence="10">RNase Z</shortName>
        <ecNumber evidence="2 10">3.1.26.11</ecNumber>
    </recommendedName>
    <alternativeName>
        <fullName evidence="10">tRNA 3 endonuclease</fullName>
    </alternativeName>
    <alternativeName>
        <fullName evidence="10">tRNase Z</fullName>
    </alternativeName>
</protein>
<dbReference type="NCBIfam" id="NF000801">
    <property type="entry name" value="PRK00055.1-3"/>
    <property type="match status" value="1"/>
</dbReference>
<feature type="active site" description="Proton acceptor" evidence="10">
    <location>
        <position position="67"/>
    </location>
</feature>
<reference evidence="12 14" key="1">
    <citation type="submission" date="2017-01" db="EMBL/GenBank/DDBJ databases">
        <title>In silico prediction, in vitro antibacterial spectrum and physicochemical properties of a putative bacteriocin produced by Lactobacillus rhamnosus strain L156.4.</title>
        <authorList>
            <person name="Silveira A.M."/>
            <person name="Monteiro A.S."/>
            <person name="Santos V.L."/>
            <person name="Nicoli J.R."/>
            <person name="Azevedo V."/>
            <person name="Soares S.C."/>
            <person name="Castro-Oliveira L."/>
            <person name="Dias-Souza M.V."/>
            <person name="Nardi R.M."/>
        </authorList>
    </citation>
    <scope>NUCLEOTIDE SEQUENCE [LARGE SCALE GENOMIC DNA]</scope>
    <source>
        <strain evidence="12 14">L156.4</strain>
    </source>
</reference>
<dbReference type="EMBL" id="MTJY01000027">
    <property type="protein sequence ID" value="ONN74893.1"/>
    <property type="molecule type" value="Genomic_DNA"/>
</dbReference>
<evidence type="ECO:0000313" key="11">
    <source>
        <dbReference type="EMBL" id="NVO87155.1"/>
    </source>
</evidence>
<dbReference type="InterPro" id="IPR013471">
    <property type="entry name" value="RNase_Z/BN"/>
</dbReference>